<evidence type="ECO:0000313" key="2">
    <source>
        <dbReference type="EMBL" id="NLR91661.1"/>
    </source>
</evidence>
<proteinExistence type="predicted"/>
<feature type="domain" description="Putative auto-transporter adhesin head GIN" evidence="1">
    <location>
        <begin position="41"/>
        <end position="242"/>
    </location>
</feature>
<dbReference type="Pfam" id="PF10988">
    <property type="entry name" value="DUF2807"/>
    <property type="match status" value="1"/>
</dbReference>
<dbReference type="InterPro" id="IPR021255">
    <property type="entry name" value="DUF2807"/>
</dbReference>
<dbReference type="Gene3D" id="2.160.20.120">
    <property type="match status" value="1"/>
</dbReference>
<dbReference type="PROSITE" id="PS51257">
    <property type="entry name" value="PROKAR_LIPOPROTEIN"/>
    <property type="match status" value="1"/>
</dbReference>
<evidence type="ECO:0000313" key="3">
    <source>
        <dbReference type="Proteomes" id="UP000585050"/>
    </source>
</evidence>
<accession>A0A7X8SK20</accession>
<evidence type="ECO:0000259" key="1">
    <source>
        <dbReference type="Pfam" id="PF10988"/>
    </source>
</evidence>
<dbReference type="PANTHER" id="PTHR39200:SF1">
    <property type="entry name" value="AUTO-TRANSPORTER ADHESIN HEAD GIN DOMAIN-CONTAINING PROTEIN-RELATED"/>
    <property type="match status" value="1"/>
</dbReference>
<comment type="caution">
    <text evidence="2">The sequence shown here is derived from an EMBL/GenBank/DDBJ whole genome shotgun (WGS) entry which is preliminary data.</text>
</comment>
<sequence length="250" mass="26908">MKNLILILFSSIVFFTSCNNGENVIDSPKQSFDLNIEESVTGIQFNIAGKVFIDEGNEQSFVIETQKEVMDHLTYEVQNGVLIVSLDKNFSQYDFNLNVTVPKLTEVSLNGSGDIRTYDLNTEGETLEVNLIGSGTIVFEDATSATTAIEILLEGTGDVSISKIASNEVSIISRGSGEIELSGTSQSLEAMLEGSGELEAGELETKNVTLSNSGSGDVHVYCTDTLSIKNEGSSDIKVDGNPSTIVRNRN</sequence>
<name>A0A7X8SK20_9BACT</name>
<organism evidence="2 3">
    <name type="scientific">Flammeovirga agarivorans</name>
    <dbReference type="NCBI Taxonomy" id="2726742"/>
    <lineage>
        <taxon>Bacteria</taxon>
        <taxon>Pseudomonadati</taxon>
        <taxon>Bacteroidota</taxon>
        <taxon>Cytophagia</taxon>
        <taxon>Cytophagales</taxon>
        <taxon>Flammeovirgaceae</taxon>
        <taxon>Flammeovirga</taxon>
    </lineage>
</organism>
<protein>
    <submittedName>
        <fullName evidence="2">DUF2807 domain-containing protein</fullName>
    </submittedName>
</protein>
<dbReference type="PANTHER" id="PTHR39200">
    <property type="entry name" value="HYPOTHETICAL EXPORTED PROTEIN"/>
    <property type="match status" value="1"/>
</dbReference>
<reference evidence="2 3" key="1">
    <citation type="submission" date="2020-04" db="EMBL/GenBank/DDBJ databases">
        <title>Flammeovirga sp. SR4, a novel species isolated from seawater.</title>
        <authorList>
            <person name="Wang X."/>
        </authorList>
    </citation>
    <scope>NUCLEOTIDE SEQUENCE [LARGE SCALE GENOMIC DNA]</scope>
    <source>
        <strain evidence="2 3">SR4</strain>
    </source>
</reference>
<gene>
    <name evidence="2" type="ORF">HGP29_10615</name>
</gene>
<keyword evidence="3" id="KW-1185">Reference proteome</keyword>
<dbReference type="EMBL" id="JABAIL010000003">
    <property type="protein sequence ID" value="NLR91661.1"/>
    <property type="molecule type" value="Genomic_DNA"/>
</dbReference>
<dbReference type="Proteomes" id="UP000585050">
    <property type="component" value="Unassembled WGS sequence"/>
</dbReference>
<dbReference type="AlphaFoldDB" id="A0A7X8SK20"/>
<dbReference type="RefSeq" id="WP_168882377.1">
    <property type="nucleotide sequence ID" value="NZ_JABAIL010000003.1"/>
</dbReference>